<evidence type="ECO:0000256" key="6">
    <source>
        <dbReference type="RuleBase" id="RU367028"/>
    </source>
</evidence>
<evidence type="ECO:0000256" key="5">
    <source>
        <dbReference type="ARBA" id="ARBA00023242"/>
    </source>
</evidence>
<dbReference type="NCBIfam" id="TIGR01568">
    <property type="entry name" value="A_thal_3678"/>
    <property type="match status" value="1"/>
</dbReference>
<keyword evidence="2 6" id="KW-0678">Repressor</keyword>
<reference evidence="11 12" key="1">
    <citation type="journal article" date="2020" name="Nat. Food">
        <title>A phased Vanilla planifolia genome enables genetic improvement of flavour and production.</title>
        <authorList>
            <person name="Hasing T."/>
            <person name="Tang H."/>
            <person name="Brym M."/>
            <person name="Khazi F."/>
            <person name="Huang T."/>
            <person name="Chambers A.H."/>
        </authorList>
    </citation>
    <scope>NUCLEOTIDE SEQUENCE [LARGE SCALE GENOMIC DNA]</scope>
    <source>
        <tissue evidence="9">Leaf</tissue>
    </source>
</reference>
<evidence type="ECO:0000313" key="11">
    <source>
        <dbReference type="Proteomes" id="UP000636800"/>
    </source>
</evidence>
<dbReference type="AlphaFoldDB" id="A0A835VC98"/>
<evidence type="ECO:0000313" key="10">
    <source>
        <dbReference type="EMBL" id="KAG0494262.1"/>
    </source>
</evidence>
<accession>A0A835VC98</accession>
<feature type="compositionally biased region" description="Low complexity" evidence="7">
    <location>
        <begin position="140"/>
        <end position="151"/>
    </location>
</feature>
<dbReference type="InterPro" id="IPR038933">
    <property type="entry name" value="Ovate"/>
</dbReference>
<comment type="subcellular location">
    <subcellularLocation>
        <location evidence="1 6">Nucleus</location>
    </subcellularLocation>
</comment>
<comment type="caution">
    <text evidence="9">The sequence shown here is derived from an EMBL/GenBank/DDBJ whole genome shotgun (WGS) entry which is preliminary data.</text>
</comment>
<feature type="compositionally biased region" description="Acidic residues" evidence="7">
    <location>
        <begin position="91"/>
        <end position="100"/>
    </location>
</feature>
<dbReference type="InterPro" id="IPR006458">
    <property type="entry name" value="Ovate_C"/>
</dbReference>
<name>A0A835VC98_VANPL</name>
<proteinExistence type="predicted"/>
<dbReference type="EMBL" id="JADCNL010000002">
    <property type="protein sequence ID" value="KAG0492143.1"/>
    <property type="molecule type" value="Genomic_DNA"/>
</dbReference>
<feature type="domain" description="OVATE" evidence="8">
    <location>
        <begin position="164"/>
        <end position="228"/>
    </location>
</feature>
<organism evidence="9 11">
    <name type="scientific">Vanilla planifolia</name>
    <name type="common">Vanilla</name>
    <dbReference type="NCBI Taxonomy" id="51239"/>
    <lineage>
        <taxon>Eukaryota</taxon>
        <taxon>Viridiplantae</taxon>
        <taxon>Streptophyta</taxon>
        <taxon>Embryophyta</taxon>
        <taxon>Tracheophyta</taxon>
        <taxon>Spermatophyta</taxon>
        <taxon>Magnoliopsida</taxon>
        <taxon>Liliopsida</taxon>
        <taxon>Asparagales</taxon>
        <taxon>Orchidaceae</taxon>
        <taxon>Vanilloideae</taxon>
        <taxon>Vanilleae</taxon>
        <taxon>Vanilla</taxon>
    </lineage>
</organism>
<dbReference type="Proteomes" id="UP000636800">
    <property type="component" value="Chromosome 2"/>
</dbReference>
<feature type="region of interest" description="Disordered" evidence="7">
    <location>
        <begin position="22"/>
        <end position="42"/>
    </location>
</feature>
<evidence type="ECO:0000256" key="1">
    <source>
        <dbReference type="ARBA" id="ARBA00004123"/>
    </source>
</evidence>
<dbReference type="GO" id="GO:0045892">
    <property type="term" value="P:negative regulation of DNA-templated transcription"/>
    <property type="evidence" value="ECO:0007669"/>
    <property type="project" value="UniProtKB-UniRule"/>
</dbReference>
<evidence type="ECO:0000256" key="4">
    <source>
        <dbReference type="ARBA" id="ARBA00023163"/>
    </source>
</evidence>
<dbReference type="PANTHER" id="PTHR33057:SF117">
    <property type="entry name" value="TRANSCRIPTION REPRESSOR OFP14"/>
    <property type="match status" value="1"/>
</dbReference>
<dbReference type="Pfam" id="PF04844">
    <property type="entry name" value="Ovate"/>
    <property type="match status" value="1"/>
</dbReference>
<keyword evidence="3 6" id="KW-0805">Transcription regulation</keyword>
<dbReference type="GO" id="GO:0005634">
    <property type="term" value="C:nucleus"/>
    <property type="evidence" value="ECO:0007669"/>
    <property type="project" value="UniProtKB-SubCell"/>
</dbReference>
<evidence type="ECO:0000256" key="2">
    <source>
        <dbReference type="ARBA" id="ARBA00022491"/>
    </source>
</evidence>
<evidence type="ECO:0000259" key="8">
    <source>
        <dbReference type="PROSITE" id="PS51754"/>
    </source>
</evidence>
<comment type="function">
    <text evidence="6">Transcriptional repressor that regulates multiple aspects of plant growth and development.</text>
</comment>
<protein>
    <recommendedName>
        <fullName evidence="6">Transcription repressor</fullName>
    </recommendedName>
    <alternativeName>
        <fullName evidence="6">Ovate family protein</fullName>
    </alternativeName>
</protein>
<evidence type="ECO:0000313" key="12">
    <source>
        <dbReference type="Proteomes" id="UP000639772"/>
    </source>
</evidence>
<dbReference type="EMBL" id="JADCNM010000002">
    <property type="protein sequence ID" value="KAG0494262.1"/>
    <property type="molecule type" value="Genomic_DNA"/>
</dbReference>
<keyword evidence="11" id="KW-1185">Reference proteome</keyword>
<sequence length="264" mass="29180">MPKKKGLHKSIKLYLSKLKKMPTSLGQLSSSPTTSTPSRLLSACKYPKTPSFTAGRQAYPAAATLSDVDRFLCEHFNSLYPRRVGGRHHDDEDDNDEEPTTPESPRHSPPPSAVPKSDRFFISPATSGSIAPATADDDSSLSSPPLSPESSCAAGEVPGCGVAVMTFSKEPYEDFRRSMKDMMDARHVGPKQPLDWDFMEELLFCYLELNDRSVHKYILKAFTDLTVSFRRGESERLRRAPAVRRRSANSAAVGDAGRRFPVGR</sequence>
<dbReference type="Proteomes" id="UP000639772">
    <property type="component" value="Unassembled WGS sequence"/>
</dbReference>
<evidence type="ECO:0000256" key="3">
    <source>
        <dbReference type="ARBA" id="ARBA00023015"/>
    </source>
</evidence>
<keyword evidence="4 6" id="KW-0804">Transcription</keyword>
<gene>
    <name evidence="10" type="ORF">HPP92_005256</name>
    <name evidence="9" type="ORF">HPP92_005541</name>
</gene>
<evidence type="ECO:0000256" key="7">
    <source>
        <dbReference type="SAM" id="MobiDB-lite"/>
    </source>
</evidence>
<dbReference type="PROSITE" id="PS51754">
    <property type="entry name" value="OVATE"/>
    <property type="match status" value="1"/>
</dbReference>
<keyword evidence="5 6" id="KW-0539">Nucleus</keyword>
<dbReference type="PANTHER" id="PTHR33057">
    <property type="entry name" value="TRANSCRIPTION REPRESSOR OFP7-RELATED"/>
    <property type="match status" value="1"/>
</dbReference>
<dbReference type="OrthoDB" id="689980at2759"/>
<feature type="region of interest" description="Disordered" evidence="7">
    <location>
        <begin position="82"/>
        <end position="154"/>
    </location>
</feature>
<evidence type="ECO:0000313" key="9">
    <source>
        <dbReference type="EMBL" id="KAG0492143.1"/>
    </source>
</evidence>